<keyword evidence="3" id="KW-1185">Reference proteome</keyword>
<sequence length="207" mass="22137">MSGDPGENTAWNSGGPLADEVIESVIREVQQRQLQGGCPVNFPPQYPSPSSVLAGGGGHVICEPCCYSPIEKETLDTRWEDDWLISGEDIGSMIRELQAEQGGGSAFPEYSSPPSSVLAGGGGHVICEPCCYSPIEKETFNTPWEDDWLISGEDIGSMIREWQPEQGGGPAFPECSSPPSSVLASSSSQQGTLREEDVDSLIQELLC</sequence>
<evidence type="ECO:0000313" key="3">
    <source>
        <dbReference type="Proteomes" id="UP001152484"/>
    </source>
</evidence>
<organism evidence="2 3">
    <name type="scientific">Cuscuta europaea</name>
    <name type="common">European dodder</name>
    <dbReference type="NCBI Taxonomy" id="41803"/>
    <lineage>
        <taxon>Eukaryota</taxon>
        <taxon>Viridiplantae</taxon>
        <taxon>Streptophyta</taxon>
        <taxon>Embryophyta</taxon>
        <taxon>Tracheophyta</taxon>
        <taxon>Spermatophyta</taxon>
        <taxon>Magnoliopsida</taxon>
        <taxon>eudicotyledons</taxon>
        <taxon>Gunneridae</taxon>
        <taxon>Pentapetalae</taxon>
        <taxon>asterids</taxon>
        <taxon>lamiids</taxon>
        <taxon>Solanales</taxon>
        <taxon>Convolvulaceae</taxon>
        <taxon>Cuscuteae</taxon>
        <taxon>Cuscuta</taxon>
        <taxon>Cuscuta subgen. Cuscuta</taxon>
    </lineage>
</organism>
<reference evidence="2" key="1">
    <citation type="submission" date="2022-07" db="EMBL/GenBank/DDBJ databases">
        <authorList>
            <person name="Macas J."/>
            <person name="Novak P."/>
            <person name="Neumann P."/>
        </authorList>
    </citation>
    <scope>NUCLEOTIDE SEQUENCE</scope>
</reference>
<evidence type="ECO:0000256" key="1">
    <source>
        <dbReference type="SAM" id="MobiDB-lite"/>
    </source>
</evidence>
<name>A0A9P1EJG9_CUSEU</name>
<evidence type="ECO:0000313" key="2">
    <source>
        <dbReference type="EMBL" id="CAH9111544.1"/>
    </source>
</evidence>
<accession>A0A9P1EJG9</accession>
<dbReference type="AlphaFoldDB" id="A0A9P1EJG9"/>
<feature type="region of interest" description="Disordered" evidence="1">
    <location>
        <begin position="164"/>
        <end position="196"/>
    </location>
</feature>
<protein>
    <submittedName>
        <fullName evidence="2">Uncharacterized protein</fullName>
    </submittedName>
</protein>
<feature type="compositionally biased region" description="Low complexity" evidence="1">
    <location>
        <begin position="177"/>
        <end position="188"/>
    </location>
</feature>
<gene>
    <name evidence="2" type="ORF">CEURO_LOCUS19298</name>
</gene>
<dbReference type="Proteomes" id="UP001152484">
    <property type="component" value="Unassembled WGS sequence"/>
</dbReference>
<proteinExistence type="predicted"/>
<comment type="caution">
    <text evidence="2">The sequence shown here is derived from an EMBL/GenBank/DDBJ whole genome shotgun (WGS) entry which is preliminary data.</text>
</comment>
<dbReference type="EMBL" id="CAMAPE010000054">
    <property type="protein sequence ID" value="CAH9111544.1"/>
    <property type="molecule type" value="Genomic_DNA"/>
</dbReference>